<accession>A0A7W5Z5F5</accession>
<organism evidence="6 7">
    <name type="scientific">Pseudochelatococcus contaminans</name>
    <dbReference type="NCBI Taxonomy" id="1538103"/>
    <lineage>
        <taxon>Bacteria</taxon>
        <taxon>Pseudomonadati</taxon>
        <taxon>Pseudomonadota</taxon>
        <taxon>Alphaproteobacteria</taxon>
        <taxon>Hyphomicrobiales</taxon>
        <taxon>Chelatococcaceae</taxon>
        <taxon>Pseudochelatococcus</taxon>
    </lineage>
</organism>
<dbReference type="InterPro" id="IPR036388">
    <property type="entry name" value="WH-like_DNA-bd_sf"/>
</dbReference>
<dbReference type="GO" id="GO:0003700">
    <property type="term" value="F:DNA-binding transcription factor activity"/>
    <property type="evidence" value="ECO:0007669"/>
    <property type="project" value="InterPro"/>
</dbReference>
<proteinExistence type="inferred from homology"/>
<dbReference type="SUPFAM" id="SSF53850">
    <property type="entry name" value="Periplasmic binding protein-like II"/>
    <property type="match status" value="1"/>
</dbReference>
<keyword evidence="7" id="KW-1185">Reference proteome</keyword>
<dbReference type="PANTHER" id="PTHR30346:SF0">
    <property type="entry name" value="HCA OPERON TRANSCRIPTIONAL ACTIVATOR HCAR"/>
    <property type="match status" value="1"/>
</dbReference>
<dbReference type="SUPFAM" id="SSF46785">
    <property type="entry name" value="Winged helix' DNA-binding domain"/>
    <property type="match status" value="1"/>
</dbReference>
<dbReference type="CDD" id="cd08414">
    <property type="entry name" value="PBP2_LTTR_aromatics_like"/>
    <property type="match status" value="1"/>
</dbReference>
<gene>
    <name evidence="6" type="ORF">FHS81_002425</name>
</gene>
<reference evidence="6 7" key="1">
    <citation type="submission" date="2020-08" db="EMBL/GenBank/DDBJ databases">
        <title>Genomic Encyclopedia of Type Strains, Phase IV (KMG-IV): sequencing the most valuable type-strain genomes for metagenomic binning, comparative biology and taxonomic classification.</title>
        <authorList>
            <person name="Goeker M."/>
        </authorList>
    </citation>
    <scope>NUCLEOTIDE SEQUENCE [LARGE SCALE GENOMIC DNA]</scope>
    <source>
        <strain evidence="6 7">DSM 28760</strain>
    </source>
</reference>
<dbReference type="GO" id="GO:0003677">
    <property type="term" value="F:DNA binding"/>
    <property type="evidence" value="ECO:0007669"/>
    <property type="project" value="UniProtKB-KW"/>
</dbReference>
<keyword evidence="4" id="KW-0804">Transcription</keyword>
<evidence type="ECO:0000313" key="7">
    <source>
        <dbReference type="Proteomes" id="UP000537592"/>
    </source>
</evidence>
<comment type="caution">
    <text evidence="6">The sequence shown here is derived from an EMBL/GenBank/DDBJ whole genome shotgun (WGS) entry which is preliminary data.</text>
</comment>
<keyword evidence="3 6" id="KW-0238">DNA-binding</keyword>
<sequence>MNEAALRHLKYVLKVVELGSMRKTAQALSVQESTVSRNIAAIEQRLDLLLFERHNNGVRLTAAGRDWIEGVREHYRGLEAALSQGNQQTKHNDLLRIGLSTPFGREFLVRLIDRFEKRYPRIAVTFQDGSCRNHTNAIRRRHLDIAFMCGGYETRPCRREDIWSEGLVALLPADHRLAEKEALTWSDFAGDRLLVPQGADGPLLEPWLTDRISAGERAPVIEQCQACQATIVLKVQIGSGFTVTGVSFADAIDITGTVWRPIVGPDSIGTISAVWLDTNPKRAALHLLGIARNMAVELEQRSS</sequence>
<name>A0A7W5Z5F5_9HYPH</name>
<dbReference type="Pfam" id="PF00126">
    <property type="entry name" value="HTH_1"/>
    <property type="match status" value="1"/>
</dbReference>
<dbReference type="GO" id="GO:0032993">
    <property type="term" value="C:protein-DNA complex"/>
    <property type="evidence" value="ECO:0007669"/>
    <property type="project" value="TreeGrafter"/>
</dbReference>
<dbReference type="PROSITE" id="PS50931">
    <property type="entry name" value="HTH_LYSR"/>
    <property type="match status" value="1"/>
</dbReference>
<dbReference type="InterPro" id="IPR036390">
    <property type="entry name" value="WH_DNA-bd_sf"/>
</dbReference>
<dbReference type="EMBL" id="JACICC010000005">
    <property type="protein sequence ID" value="MBB3810329.1"/>
    <property type="molecule type" value="Genomic_DNA"/>
</dbReference>
<evidence type="ECO:0000259" key="5">
    <source>
        <dbReference type="PROSITE" id="PS50931"/>
    </source>
</evidence>
<dbReference type="AlphaFoldDB" id="A0A7W5Z5F5"/>
<dbReference type="Pfam" id="PF03466">
    <property type="entry name" value="LysR_substrate"/>
    <property type="match status" value="1"/>
</dbReference>
<dbReference type="Gene3D" id="1.10.10.10">
    <property type="entry name" value="Winged helix-like DNA-binding domain superfamily/Winged helix DNA-binding domain"/>
    <property type="match status" value="1"/>
</dbReference>
<evidence type="ECO:0000256" key="3">
    <source>
        <dbReference type="ARBA" id="ARBA00023125"/>
    </source>
</evidence>
<dbReference type="InterPro" id="IPR000847">
    <property type="entry name" value="LysR_HTH_N"/>
</dbReference>
<keyword evidence="2" id="KW-0805">Transcription regulation</keyword>
<dbReference type="Gene3D" id="3.40.190.10">
    <property type="entry name" value="Periplasmic binding protein-like II"/>
    <property type="match status" value="2"/>
</dbReference>
<dbReference type="Proteomes" id="UP000537592">
    <property type="component" value="Unassembled WGS sequence"/>
</dbReference>
<evidence type="ECO:0000313" key="6">
    <source>
        <dbReference type="EMBL" id="MBB3810329.1"/>
    </source>
</evidence>
<protein>
    <submittedName>
        <fullName evidence="6">DNA-binding transcriptional LysR family regulator</fullName>
    </submittedName>
</protein>
<dbReference type="PANTHER" id="PTHR30346">
    <property type="entry name" value="TRANSCRIPTIONAL DUAL REGULATOR HCAR-RELATED"/>
    <property type="match status" value="1"/>
</dbReference>
<comment type="similarity">
    <text evidence="1">Belongs to the LysR transcriptional regulatory family.</text>
</comment>
<evidence type="ECO:0000256" key="4">
    <source>
        <dbReference type="ARBA" id="ARBA00023163"/>
    </source>
</evidence>
<evidence type="ECO:0000256" key="2">
    <source>
        <dbReference type="ARBA" id="ARBA00023015"/>
    </source>
</evidence>
<dbReference type="InterPro" id="IPR005119">
    <property type="entry name" value="LysR_subst-bd"/>
</dbReference>
<evidence type="ECO:0000256" key="1">
    <source>
        <dbReference type="ARBA" id="ARBA00009437"/>
    </source>
</evidence>
<dbReference type="RefSeq" id="WP_103025184.1">
    <property type="nucleotide sequence ID" value="NZ_JACICC010000005.1"/>
</dbReference>
<feature type="domain" description="HTH lysR-type" evidence="5">
    <location>
        <begin position="1"/>
        <end position="61"/>
    </location>
</feature>